<dbReference type="AlphaFoldDB" id="A0A667ZHY5"/>
<protein>
    <submittedName>
        <fullName evidence="1">Uncharacterized protein</fullName>
    </submittedName>
</protein>
<evidence type="ECO:0000313" key="2">
    <source>
        <dbReference type="Proteomes" id="UP000472263"/>
    </source>
</evidence>
<keyword evidence="2" id="KW-1185">Reference proteome</keyword>
<sequence length="163" mass="17871">STAQHAREMDQKIDYVCLKQPLEGQEQTNVMNYTLHLCGQNKSQTSSWDIVLILSVMLDHFLDVVLRMGFGRRSIFLETEATNTQYVFCLSLSDSCLFVSCGTQDTSTCTTYDFLSSTAIPGVLTPSALSAICASGPLRLDSAQSKQLKTVHSFIETAAGESL</sequence>
<dbReference type="InParanoid" id="A0A667ZHY5"/>
<proteinExistence type="predicted"/>
<dbReference type="Ensembl" id="ENSMMDT00005041101.1">
    <property type="protein sequence ID" value="ENSMMDP00005040272.1"/>
    <property type="gene ID" value="ENSMMDG00005018651.1"/>
</dbReference>
<reference evidence="1" key="1">
    <citation type="submission" date="2019-06" db="EMBL/GenBank/DDBJ databases">
        <authorList>
            <consortium name="Wellcome Sanger Institute Data Sharing"/>
        </authorList>
    </citation>
    <scope>NUCLEOTIDE SEQUENCE [LARGE SCALE GENOMIC DNA]</scope>
</reference>
<accession>A0A667ZHY5</accession>
<reference evidence="1" key="2">
    <citation type="submission" date="2025-08" db="UniProtKB">
        <authorList>
            <consortium name="Ensembl"/>
        </authorList>
    </citation>
    <scope>IDENTIFICATION</scope>
</reference>
<dbReference type="Proteomes" id="UP000472263">
    <property type="component" value="Chromosome 7"/>
</dbReference>
<reference evidence="1" key="3">
    <citation type="submission" date="2025-09" db="UniProtKB">
        <authorList>
            <consortium name="Ensembl"/>
        </authorList>
    </citation>
    <scope>IDENTIFICATION</scope>
</reference>
<evidence type="ECO:0000313" key="1">
    <source>
        <dbReference type="Ensembl" id="ENSMMDP00005040272.1"/>
    </source>
</evidence>
<organism evidence="1 2">
    <name type="scientific">Myripristis murdjan</name>
    <name type="common">pinecone soldierfish</name>
    <dbReference type="NCBI Taxonomy" id="586833"/>
    <lineage>
        <taxon>Eukaryota</taxon>
        <taxon>Metazoa</taxon>
        <taxon>Chordata</taxon>
        <taxon>Craniata</taxon>
        <taxon>Vertebrata</taxon>
        <taxon>Euteleostomi</taxon>
        <taxon>Actinopterygii</taxon>
        <taxon>Neopterygii</taxon>
        <taxon>Teleostei</taxon>
        <taxon>Neoteleostei</taxon>
        <taxon>Acanthomorphata</taxon>
        <taxon>Holocentriformes</taxon>
        <taxon>Holocentridae</taxon>
        <taxon>Myripristis</taxon>
    </lineage>
</organism>
<name>A0A667ZHY5_9TELE</name>